<dbReference type="Gene3D" id="2.60.40.10">
    <property type="entry name" value="Immunoglobulins"/>
    <property type="match status" value="1"/>
</dbReference>
<evidence type="ECO:0000256" key="3">
    <source>
        <dbReference type="ARBA" id="ARBA00022692"/>
    </source>
</evidence>
<reference evidence="7 9" key="2">
    <citation type="journal article" date="2013" name="Nature">
        <title>Insights into bilaterian evolution from three spiralian genomes.</title>
        <authorList>
            <person name="Simakov O."/>
            <person name="Marletaz F."/>
            <person name="Cho S.J."/>
            <person name="Edsinger-Gonzales E."/>
            <person name="Havlak P."/>
            <person name="Hellsten U."/>
            <person name="Kuo D.H."/>
            <person name="Larsson T."/>
            <person name="Lv J."/>
            <person name="Arendt D."/>
            <person name="Savage R."/>
            <person name="Osoegawa K."/>
            <person name="de Jong P."/>
            <person name="Grimwood J."/>
            <person name="Chapman J.A."/>
            <person name="Shapiro H."/>
            <person name="Aerts A."/>
            <person name="Otillar R.P."/>
            <person name="Terry A.Y."/>
            <person name="Boore J.L."/>
            <person name="Grigoriev I.V."/>
            <person name="Lindberg D.R."/>
            <person name="Seaver E.C."/>
            <person name="Weisblat D.A."/>
            <person name="Putnam N.H."/>
            <person name="Rokhsar D.S."/>
        </authorList>
    </citation>
    <scope>NUCLEOTIDE SEQUENCE</scope>
</reference>
<dbReference type="CTD" id="20205979"/>
<dbReference type="GeneID" id="20205979"/>
<dbReference type="GO" id="GO:0005886">
    <property type="term" value="C:plasma membrane"/>
    <property type="evidence" value="ECO:0000318"/>
    <property type="project" value="GO_Central"/>
</dbReference>
<dbReference type="InterPro" id="IPR013783">
    <property type="entry name" value="Ig-like_fold"/>
</dbReference>
<dbReference type="InterPro" id="IPR016763">
    <property type="entry name" value="VAP"/>
</dbReference>
<dbReference type="GO" id="GO:0061817">
    <property type="term" value="P:endoplasmic reticulum-plasma membrane tethering"/>
    <property type="evidence" value="ECO:0000318"/>
    <property type="project" value="GO_Central"/>
</dbReference>
<evidence type="ECO:0000256" key="1">
    <source>
        <dbReference type="ARBA" id="ARBA00004211"/>
    </source>
</evidence>
<evidence type="ECO:0000256" key="2">
    <source>
        <dbReference type="ARBA" id="ARBA00008932"/>
    </source>
</evidence>
<evidence type="ECO:0000313" key="9">
    <source>
        <dbReference type="Proteomes" id="UP000015101"/>
    </source>
</evidence>
<dbReference type="PANTHER" id="PTHR10809:SF6">
    <property type="entry name" value="AT11025P-RELATED"/>
    <property type="match status" value="1"/>
</dbReference>
<protein>
    <recommendedName>
        <fullName evidence="6">MSP domain-containing protein</fullName>
    </recommendedName>
</protein>
<keyword evidence="9" id="KW-1185">Reference proteome</keyword>
<evidence type="ECO:0000256" key="5">
    <source>
        <dbReference type="ARBA" id="ARBA00023136"/>
    </source>
</evidence>
<dbReference type="InterPro" id="IPR000535">
    <property type="entry name" value="MSP_dom"/>
</dbReference>
<evidence type="ECO:0000256" key="4">
    <source>
        <dbReference type="ARBA" id="ARBA00022989"/>
    </source>
</evidence>
<accession>T1FAY0</accession>
<dbReference type="OrthoDB" id="264603at2759"/>
<keyword evidence="5" id="KW-0472">Membrane</keyword>
<dbReference type="PANTHER" id="PTHR10809">
    <property type="entry name" value="VESICLE-ASSOCIATED MEMBRANE PROTEIN-ASSOCIATED PROTEIN"/>
    <property type="match status" value="1"/>
</dbReference>
<dbReference type="RefSeq" id="XP_009022398.1">
    <property type="nucleotide sequence ID" value="XM_009024150.1"/>
</dbReference>
<feature type="domain" description="MSP" evidence="6">
    <location>
        <begin position="91"/>
        <end position="209"/>
    </location>
</feature>
<dbReference type="PROSITE" id="PS50202">
    <property type="entry name" value="MSP"/>
    <property type="match status" value="1"/>
</dbReference>
<gene>
    <name evidence="8" type="primary">20205979</name>
    <name evidence="7" type="ORF">HELRODRAFT_176820</name>
</gene>
<evidence type="ECO:0000259" key="6">
    <source>
        <dbReference type="PROSITE" id="PS50202"/>
    </source>
</evidence>
<dbReference type="GO" id="GO:0043495">
    <property type="term" value="F:protein-membrane adaptor activity"/>
    <property type="evidence" value="ECO:0000318"/>
    <property type="project" value="GO_Central"/>
</dbReference>
<dbReference type="Proteomes" id="UP000015101">
    <property type="component" value="Unassembled WGS sequence"/>
</dbReference>
<evidence type="ECO:0000313" key="8">
    <source>
        <dbReference type="EnsemblMetazoa" id="HelroP176820"/>
    </source>
</evidence>
<reference evidence="9" key="1">
    <citation type="submission" date="2012-12" db="EMBL/GenBank/DDBJ databases">
        <authorList>
            <person name="Hellsten U."/>
            <person name="Grimwood J."/>
            <person name="Chapman J.A."/>
            <person name="Shapiro H."/>
            <person name="Aerts A."/>
            <person name="Otillar R.P."/>
            <person name="Terry A.Y."/>
            <person name="Boore J.L."/>
            <person name="Simakov O."/>
            <person name="Marletaz F."/>
            <person name="Cho S.-J."/>
            <person name="Edsinger-Gonzales E."/>
            <person name="Havlak P."/>
            <person name="Kuo D.-H."/>
            <person name="Larsson T."/>
            <person name="Lv J."/>
            <person name="Arendt D."/>
            <person name="Savage R."/>
            <person name="Osoegawa K."/>
            <person name="de Jong P."/>
            <person name="Lindberg D.R."/>
            <person name="Seaver E.C."/>
            <person name="Weisblat D.A."/>
            <person name="Putnam N.H."/>
            <person name="Grigoriev I.V."/>
            <person name="Rokhsar D.S."/>
        </authorList>
    </citation>
    <scope>NUCLEOTIDE SEQUENCE</scope>
</reference>
<dbReference type="EMBL" id="KB097106">
    <property type="protein sequence ID" value="ESN99649.1"/>
    <property type="molecule type" value="Genomic_DNA"/>
</dbReference>
<comment type="subcellular location">
    <subcellularLocation>
        <location evidence="1">Membrane</location>
        <topology evidence="1">Single-pass type IV membrane protein</topology>
    </subcellularLocation>
</comment>
<dbReference type="EnsemblMetazoa" id="HelroT176820">
    <property type="protein sequence ID" value="HelroP176820"/>
    <property type="gene ID" value="HelroG176820"/>
</dbReference>
<dbReference type="STRING" id="6412.T1FAY0"/>
<comment type="similarity">
    <text evidence="2">Belongs to the VAMP-associated protein (VAP) (TC 9.B.17) family.</text>
</comment>
<proteinExistence type="inferred from homology"/>
<dbReference type="InParanoid" id="T1FAY0"/>
<dbReference type="SUPFAM" id="SSF49354">
    <property type="entry name" value="PapD-like"/>
    <property type="match status" value="1"/>
</dbReference>
<organism evidence="8 9">
    <name type="scientific">Helobdella robusta</name>
    <name type="common">Californian leech</name>
    <dbReference type="NCBI Taxonomy" id="6412"/>
    <lineage>
        <taxon>Eukaryota</taxon>
        <taxon>Metazoa</taxon>
        <taxon>Spiralia</taxon>
        <taxon>Lophotrochozoa</taxon>
        <taxon>Annelida</taxon>
        <taxon>Clitellata</taxon>
        <taxon>Hirudinea</taxon>
        <taxon>Rhynchobdellida</taxon>
        <taxon>Glossiphoniidae</taxon>
        <taxon>Helobdella</taxon>
    </lineage>
</organism>
<dbReference type="KEGG" id="hro:HELRODRAFT_176820"/>
<dbReference type="InterPro" id="IPR008962">
    <property type="entry name" value="PapD-like_sf"/>
</dbReference>
<dbReference type="AlphaFoldDB" id="T1FAY0"/>
<dbReference type="Pfam" id="PF00635">
    <property type="entry name" value="Motile_Sperm"/>
    <property type="match status" value="1"/>
</dbReference>
<keyword evidence="4" id="KW-1133">Transmembrane helix</keyword>
<dbReference type="GO" id="GO:0005789">
    <property type="term" value="C:endoplasmic reticulum membrane"/>
    <property type="evidence" value="ECO:0000318"/>
    <property type="project" value="GO_Central"/>
</dbReference>
<keyword evidence="3" id="KW-0812">Transmembrane</keyword>
<evidence type="ECO:0000313" key="7">
    <source>
        <dbReference type="EMBL" id="ESN99649.1"/>
    </source>
</evidence>
<reference evidence="8" key="3">
    <citation type="submission" date="2015-06" db="UniProtKB">
        <authorList>
            <consortium name="EnsemblMetazoa"/>
        </authorList>
    </citation>
    <scope>IDENTIFICATION</scope>
</reference>
<sequence length="229" mass="24570">MPKVAMTNEVFDDIKPINGDILDGNAASTTTTTAAATTAAKRTISFATTKPAAESQTVKKDRMHPSMSENNILAVGSQTNLESNVKSTVKSVVVSPEDYLIYNRASDSDDASALITLQNKSPTPVAFKIKSTNPDAYRVKPVSGIVSPMSNAEIVVTLLAGKQMNTSNDRFQLVLVMVRDKSSIDNLSTFWKNIPTNPDDFADHRLQLQLAVGDTNKSARSYASGAVAT</sequence>
<dbReference type="EMBL" id="AMQM01005848">
    <property type="status" value="NOT_ANNOTATED_CDS"/>
    <property type="molecule type" value="Genomic_DNA"/>
</dbReference>
<dbReference type="GO" id="GO:0090158">
    <property type="term" value="P:endoplasmic reticulum membrane organization"/>
    <property type="evidence" value="ECO:0000318"/>
    <property type="project" value="GO_Central"/>
</dbReference>
<name>T1FAY0_HELRO</name>
<dbReference type="HOGENOM" id="CLU_1210946_0_0_1"/>